<dbReference type="InterPro" id="IPR038219">
    <property type="entry name" value="Sep15/SelM_sf"/>
</dbReference>
<accession>A0A8J6C3J4</accession>
<proteinExistence type="predicted"/>
<dbReference type="Proteomes" id="UP000751190">
    <property type="component" value="Unassembled WGS sequence"/>
</dbReference>
<feature type="transmembrane region" description="Helical" evidence="1">
    <location>
        <begin position="180"/>
        <end position="202"/>
    </location>
</feature>
<protein>
    <submittedName>
        <fullName evidence="2">Uncharacterized protein</fullName>
    </submittedName>
</protein>
<evidence type="ECO:0000313" key="2">
    <source>
        <dbReference type="EMBL" id="KAG8460822.1"/>
    </source>
</evidence>
<keyword evidence="1" id="KW-1133">Transmembrane helix</keyword>
<keyword evidence="1" id="KW-0472">Membrane</keyword>
<keyword evidence="3" id="KW-1185">Reference proteome</keyword>
<evidence type="ECO:0000256" key="1">
    <source>
        <dbReference type="SAM" id="Phobius"/>
    </source>
</evidence>
<dbReference type="Gene3D" id="3.40.30.50">
    <property type="entry name" value="Sep15/SelM thioredoxin-like domain, active-site redox motif"/>
    <property type="match status" value="1"/>
</dbReference>
<organism evidence="2 3">
    <name type="scientific">Diacronema lutheri</name>
    <name type="common">Unicellular marine alga</name>
    <name type="synonym">Monochrysis lutheri</name>
    <dbReference type="NCBI Taxonomy" id="2081491"/>
    <lineage>
        <taxon>Eukaryota</taxon>
        <taxon>Haptista</taxon>
        <taxon>Haptophyta</taxon>
        <taxon>Pavlovophyceae</taxon>
        <taxon>Pavlovales</taxon>
        <taxon>Pavlovaceae</taxon>
        <taxon>Diacronema</taxon>
    </lineage>
</organism>
<keyword evidence="1" id="KW-0812">Transmembrane</keyword>
<dbReference type="EMBL" id="JAGTXO010000030">
    <property type="protein sequence ID" value="KAG8460822.1"/>
    <property type="molecule type" value="Genomic_DNA"/>
</dbReference>
<evidence type="ECO:0000313" key="3">
    <source>
        <dbReference type="Proteomes" id="UP000751190"/>
    </source>
</evidence>
<sequence length="249" mass="25699">MRNRANALRHRALPEVKRFLKRPGGADQYERLSIVWEAHHNPELVITDDGTGESVLYDLSTYDYVGLHKLMHRLGFALVDGGTREAAAVRPLAPVAGAAASAFAGQRARAPAQDDASSDTAASLPQSGADGIVLARVATVNAANGLRASIVAAIKAGDEVLAQGFVGDGYSWWPRALKAAGALACAAAILFLLCACAPSGAIEPQRLYGLSGAGAGRAVRAAARYTPLAPVPEALSPPRGASAGVDKNV</sequence>
<dbReference type="AlphaFoldDB" id="A0A8J6C3J4"/>
<name>A0A8J6C3J4_DIALT</name>
<reference evidence="2" key="1">
    <citation type="submission" date="2021-05" db="EMBL/GenBank/DDBJ databases">
        <title>The genome of the haptophyte Pavlova lutheri (Diacronema luteri, Pavlovales) - a model for lipid biosynthesis in eukaryotic algae.</title>
        <authorList>
            <person name="Hulatt C.J."/>
            <person name="Posewitz M.C."/>
        </authorList>
    </citation>
    <scope>NUCLEOTIDE SEQUENCE</scope>
    <source>
        <strain evidence="2">NIVA-4/92</strain>
    </source>
</reference>
<comment type="caution">
    <text evidence="2">The sequence shown here is derived from an EMBL/GenBank/DDBJ whole genome shotgun (WGS) entry which is preliminary data.</text>
</comment>
<dbReference type="OrthoDB" id="10654519at2759"/>
<gene>
    <name evidence="2" type="ORF">KFE25_010877</name>
</gene>